<protein>
    <submittedName>
        <fullName evidence="13">Mechanosensitive ion channel protein MscS</fullName>
    </submittedName>
</protein>
<dbReference type="InterPro" id="IPR023408">
    <property type="entry name" value="MscS_beta-dom_sf"/>
</dbReference>
<dbReference type="InterPro" id="IPR010920">
    <property type="entry name" value="LSM_dom_sf"/>
</dbReference>
<dbReference type="Pfam" id="PF25392">
    <property type="entry name" value="MS_channel_TM1"/>
    <property type="match status" value="1"/>
</dbReference>
<dbReference type="Gene3D" id="2.30.30.60">
    <property type="match status" value="1"/>
</dbReference>
<feature type="region of interest" description="Disordered" evidence="7">
    <location>
        <begin position="213"/>
        <end position="251"/>
    </location>
</feature>
<evidence type="ECO:0000256" key="2">
    <source>
        <dbReference type="ARBA" id="ARBA00008017"/>
    </source>
</evidence>
<feature type="transmembrane region" description="Helical" evidence="8">
    <location>
        <begin position="346"/>
        <end position="364"/>
    </location>
</feature>
<keyword evidence="9" id="KW-0732">Signal</keyword>
<keyword evidence="4 8" id="KW-0812">Transmembrane</keyword>
<evidence type="ECO:0000313" key="13">
    <source>
        <dbReference type="EMBL" id="PYD76071.1"/>
    </source>
</evidence>
<dbReference type="Pfam" id="PF00924">
    <property type="entry name" value="MS_channel_2nd"/>
    <property type="match status" value="1"/>
</dbReference>
<feature type="compositionally biased region" description="Pro residues" evidence="7">
    <location>
        <begin position="90"/>
        <end position="102"/>
    </location>
</feature>
<comment type="caution">
    <text evidence="13">The sequence shown here is derived from an EMBL/GenBank/DDBJ whole genome shotgun (WGS) entry which is preliminary data.</text>
</comment>
<dbReference type="Gene3D" id="1.10.287.1260">
    <property type="match status" value="1"/>
</dbReference>
<evidence type="ECO:0000259" key="11">
    <source>
        <dbReference type="Pfam" id="PF21088"/>
    </source>
</evidence>
<name>A0A318QF35_9PROT</name>
<dbReference type="InterPro" id="IPR045276">
    <property type="entry name" value="YbiO_bact"/>
</dbReference>
<comment type="similarity">
    <text evidence="2">Belongs to the MscS (TC 1.A.23) family.</text>
</comment>
<feature type="domain" description="Moderate conductance mechanosensitive channel YbiO-like transmembrane helix 1" evidence="12">
    <location>
        <begin position="458"/>
        <end position="532"/>
    </location>
</feature>
<reference evidence="13 14" key="1">
    <citation type="submission" date="2017-07" db="EMBL/GenBank/DDBJ databases">
        <title>A draft genome sequence of Komagataeibacter sp. T5K1.</title>
        <authorList>
            <person name="Skraban J."/>
            <person name="Cleenwerck I."/>
            <person name="Vandamme P."/>
            <person name="Trcek J."/>
        </authorList>
    </citation>
    <scope>NUCLEOTIDE SEQUENCE [LARGE SCALE GENOMIC DNA]</scope>
    <source>
        <strain evidence="13 14">T5K1</strain>
    </source>
</reference>
<evidence type="ECO:0000256" key="4">
    <source>
        <dbReference type="ARBA" id="ARBA00022692"/>
    </source>
</evidence>
<sequence length="878" mass="95337">MPADFVTVPPSPRRSRAGACLALLFSILTLFSVMGSARAADADADAAQGHAQGQMTADQAQQVLSVMNDPQKRAEFTKTLEAISKGLPAPATPAPTPTPPPAAAKAAPSDVSVEPDSISSEFLDELTHARDIALHQAQNFMALFKDLAFVGHWVHSTLSNADSRQILLDATGRATLIVLFAMAAEHGFSLLLRKPLAGVTARAVATEARLNQHVRAEDTQQDAQATATLSADGSKETADERATEQARQQDDKQQHETLRIIARIPFSLLHLLIKLLPVALFLGIAYGGSALLTSTHQAAMVTLTLTNAYAIARALYLLLEMVFVPRSPTIRLCTASDATARMVTRWWNFLVAAPSLVICLSTLGGVFDMPARGTEAIIRAVVLVEHILVAIFIWRIRKHVAEALQPPARFQDKPFWVFVGRMVHFWWVLAMFFDFALWLVWATQVRGGYAWILRTLSLTIIVILLARLFAILAFGVQNKLFQISPQTEKRYPGLQARMDYYYPYARRALSFLLSFATVVCLLQSWGLPAFAFFLHGSLGTKIIGAILTVMVAYTVAIVVWEAANAALQSQINRFETSEQASRASRLRTVLPIIRTVLLTFIIVIVTVTTLSQIGINVAPLLTGAGIMGAAVAFGAQSLVKDFITGFFMLVENAMQVGDWVTAGSVSGTVEHLSIRTLRLRSVNGDLHIIPFSSVTSIANTSRDYNLVVVDFMLDLSEDPSRVAAILHDELAQMRKDPKFAPLIKSDFSFLGVEQADGNGAKFLGSIRTTPGSKWKVYREYYRRLTARMVKEGVKFPIPTAVSMLGNMPGTDGLKVHSDMKMVFPPSPAQQQAAQQGNPAAQSHPAATAQVTQAADVSHDGAASTPGGPAASPSPKAHE</sequence>
<dbReference type="AlphaFoldDB" id="A0A318QF35"/>
<evidence type="ECO:0000256" key="5">
    <source>
        <dbReference type="ARBA" id="ARBA00022989"/>
    </source>
</evidence>
<dbReference type="InterPro" id="IPR011014">
    <property type="entry name" value="MscS_channel_TM-2"/>
</dbReference>
<evidence type="ECO:0000256" key="1">
    <source>
        <dbReference type="ARBA" id="ARBA00004651"/>
    </source>
</evidence>
<evidence type="ECO:0000313" key="14">
    <source>
        <dbReference type="Proteomes" id="UP000247609"/>
    </source>
</evidence>
<dbReference type="SUPFAM" id="SSF82689">
    <property type="entry name" value="Mechanosensitive channel protein MscS (YggB), C-terminal domain"/>
    <property type="match status" value="1"/>
</dbReference>
<evidence type="ECO:0000256" key="3">
    <source>
        <dbReference type="ARBA" id="ARBA00022475"/>
    </source>
</evidence>
<dbReference type="InterPro" id="IPR006685">
    <property type="entry name" value="MscS_channel_2nd"/>
</dbReference>
<feature type="transmembrane region" description="Helical" evidence="8">
    <location>
        <begin position="308"/>
        <end position="325"/>
    </location>
</feature>
<comment type="subcellular location">
    <subcellularLocation>
        <location evidence="1">Cell membrane</location>
        <topology evidence="1">Multi-pass membrane protein</topology>
    </subcellularLocation>
</comment>
<feature type="transmembrane region" description="Helical" evidence="8">
    <location>
        <begin position="588"/>
        <end position="611"/>
    </location>
</feature>
<keyword evidence="6 8" id="KW-0472">Membrane</keyword>
<feature type="domain" description="Mechanosensitive ion channel transmembrane helices 2/3" evidence="11">
    <location>
        <begin position="596"/>
        <end position="636"/>
    </location>
</feature>
<proteinExistence type="inferred from homology"/>
<feature type="transmembrane region" description="Helical" evidence="8">
    <location>
        <begin position="617"/>
        <end position="639"/>
    </location>
</feature>
<gene>
    <name evidence="13" type="ORF">CFR71_06220</name>
</gene>
<dbReference type="RefSeq" id="WP_110529060.1">
    <property type="nucleotide sequence ID" value="NZ_NOXG01000004.1"/>
</dbReference>
<feature type="transmembrane region" description="Helical" evidence="8">
    <location>
        <begin position="508"/>
        <end position="536"/>
    </location>
</feature>
<evidence type="ECO:0000256" key="8">
    <source>
        <dbReference type="SAM" id="Phobius"/>
    </source>
</evidence>
<feature type="region of interest" description="Disordered" evidence="7">
    <location>
        <begin position="818"/>
        <end position="878"/>
    </location>
</feature>
<dbReference type="InterPro" id="IPR011066">
    <property type="entry name" value="MscS_channel_C_sf"/>
</dbReference>
<dbReference type="InterPro" id="IPR057485">
    <property type="entry name" value="YbiO-like_TM1"/>
</dbReference>
<evidence type="ECO:0000256" key="6">
    <source>
        <dbReference type="ARBA" id="ARBA00023136"/>
    </source>
</evidence>
<feature type="transmembrane region" description="Helical" evidence="8">
    <location>
        <begin position="268"/>
        <end position="288"/>
    </location>
</feature>
<dbReference type="PANTHER" id="PTHR30460:SF0">
    <property type="entry name" value="MODERATE CONDUCTANCE MECHANOSENSITIVE CHANNEL YBIO"/>
    <property type="match status" value="1"/>
</dbReference>
<dbReference type="Pfam" id="PF21088">
    <property type="entry name" value="MS_channel_1st"/>
    <property type="match status" value="1"/>
</dbReference>
<dbReference type="GO" id="GO:0005886">
    <property type="term" value="C:plasma membrane"/>
    <property type="evidence" value="ECO:0007669"/>
    <property type="project" value="UniProtKB-SubCell"/>
</dbReference>
<feature type="signal peptide" evidence="9">
    <location>
        <begin position="1"/>
        <end position="39"/>
    </location>
</feature>
<evidence type="ECO:0000256" key="7">
    <source>
        <dbReference type="SAM" id="MobiDB-lite"/>
    </source>
</evidence>
<feature type="domain" description="Mechanosensitive ion channel MscS" evidence="10">
    <location>
        <begin position="638"/>
        <end position="702"/>
    </location>
</feature>
<keyword evidence="3" id="KW-1003">Cell membrane</keyword>
<feature type="region of interest" description="Disordered" evidence="7">
    <location>
        <begin position="86"/>
        <end position="110"/>
    </location>
</feature>
<dbReference type="GO" id="GO:0008381">
    <property type="term" value="F:mechanosensitive monoatomic ion channel activity"/>
    <property type="evidence" value="ECO:0007669"/>
    <property type="project" value="InterPro"/>
</dbReference>
<feature type="transmembrane region" description="Helical" evidence="8">
    <location>
        <begin position="542"/>
        <end position="567"/>
    </location>
</feature>
<dbReference type="EMBL" id="NOXG01000004">
    <property type="protein sequence ID" value="PYD76071.1"/>
    <property type="molecule type" value="Genomic_DNA"/>
</dbReference>
<feature type="transmembrane region" description="Helical" evidence="8">
    <location>
        <begin position="451"/>
        <end position="476"/>
    </location>
</feature>
<dbReference type="Proteomes" id="UP000247609">
    <property type="component" value="Unassembled WGS sequence"/>
</dbReference>
<feature type="chain" id="PRO_5016401919" evidence="9">
    <location>
        <begin position="40"/>
        <end position="878"/>
    </location>
</feature>
<feature type="compositionally biased region" description="Low complexity" evidence="7">
    <location>
        <begin position="828"/>
        <end position="878"/>
    </location>
</feature>
<feature type="transmembrane region" description="Helical" evidence="8">
    <location>
        <begin position="415"/>
        <end position="439"/>
    </location>
</feature>
<dbReference type="SUPFAM" id="SSF50182">
    <property type="entry name" value="Sm-like ribonucleoproteins"/>
    <property type="match status" value="1"/>
</dbReference>
<keyword evidence="5 8" id="KW-1133">Transmembrane helix</keyword>
<dbReference type="Gene3D" id="3.30.70.100">
    <property type="match status" value="1"/>
</dbReference>
<dbReference type="PANTHER" id="PTHR30460">
    <property type="entry name" value="MODERATE CONDUCTANCE MECHANOSENSITIVE CHANNEL YBIO"/>
    <property type="match status" value="1"/>
</dbReference>
<evidence type="ECO:0000259" key="10">
    <source>
        <dbReference type="Pfam" id="PF00924"/>
    </source>
</evidence>
<organism evidence="13 14">
    <name type="scientific">Novacetimonas pomaceti</name>
    <dbReference type="NCBI Taxonomy" id="2021998"/>
    <lineage>
        <taxon>Bacteria</taxon>
        <taxon>Pseudomonadati</taxon>
        <taxon>Pseudomonadota</taxon>
        <taxon>Alphaproteobacteria</taxon>
        <taxon>Acetobacterales</taxon>
        <taxon>Acetobacteraceae</taxon>
        <taxon>Novacetimonas</taxon>
    </lineage>
</organism>
<dbReference type="SUPFAM" id="SSF82861">
    <property type="entry name" value="Mechanosensitive channel protein MscS (YggB), transmembrane region"/>
    <property type="match status" value="1"/>
</dbReference>
<evidence type="ECO:0000259" key="12">
    <source>
        <dbReference type="Pfam" id="PF25392"/>
    </source>
</evidence>
<feature type="transmembrane region" description="Helical" evidence="8">
    <location>
        <begin position="376"/>
        <end position="394"/>
    </location>
</feature>
<evidence type="ECO:0000256" key="9">
    <source>
        <dbReference type="SAM" id="SignalP"/>
    </source>
</evidence>
<dbReference type="InterPro" id="IPR049142">
    <property type="entry name" value="MS_channel_1st"/>
</dbReference>
<accession>A0A318QF35</accession>
<feature type="compositionally biased region" description="Basic and acidic residues" evidence="7">
    <location>
        <begin position="233"/>
        <end position="251"/>
    </location>
</feature>